<dbReference type="EMBL" id="PDUG01000006">
    <property type="protein sequence ID" value="PIC17178.1"/>
    <property type="molecule type" value="Genomic_DNA"/>
</dbReference>
<proteinExistence type="predicted"/>
<name>A0A2G5SQA5_9PELO</name>
<sequence length="143" mass="16468">MTRLQLYDVTEQEVKNILTQWINGNPSVLSIVWLFVKNPTSDLVIFKDIAANEIKPFPSKNSILPCLFVWRKTELEKKKNSCKGHVIDREASQDIGDVGPVSIDRLQTSFEDLQPYLEDIVGFPEIGFTRKAEMMENKRRPDD</sequence>
<comment type="caution">
    <text evidence="1">The sequence shown here is derived from an EMBL/GenBank/DDBJ whole genome shotgun (WGS) entry which is preliminary data.</text>
</comment>
<keyword evidence="2" id="KW-1185">Reference proteome</keyword>
<accession>A0A2G5SQA5</accession>
<evidence type="ECO:0000313" key="1">
    <source>
        <dbReference type="EMBL" id="PIC17178.1"/>
    </source>
</evidence>
<evidence type="ECO:0000313" key="2">
    <source>
        <dbReference type="Proteomes" id="UP000230233"/>
    </source>
</evidence>
<protein>
    <submittedName>
        <fullName evidence="1">Uncharacterized protein</fullName>
    </submittedName>
</protein>
<organism evidence="1 2">
    <name type="scientific">Caenorhabditis nigoni</name>
    <dbReference type="NCBI Taxonomy" id="1611254"/>
    <lineage>
        <taxon>Eukaryota</taxon>
        <taxon>Metazoa</taxon>
        <taxon>Ecdysozoa</taxon>
        <taxon>Nematoda</taxon>
        <taxon>Chromadorea</taxon>
        <taxon>Rhabditida</taxon>
        <taxon>Rhabditina</taxon>
        <taxon>Rhabditomorpha</taxon>
        <taxon>Rhabditoidea</taxon>
        <taxon>Rhabditidae</taxon>
        <taxon>Peloderinae</taxon>
        <taxon>Caenorhabditis</taxon>
    </lineage>
</organism>
<dbReference type="AlphaFoldDB" id="A0A2G5SQA5"/>
<dbReference type="Proteomes" id="UP000230233">
    <property type="component" value="Chromosome X"/>
</dbReference>
<reference evidence="2" key="1">
    <citation type="submission" date="2017-10" db="EMBL/GenBank/DDBJ databases">
        <title>Rapid genome shrinkage in a self-fertile nematode reveals novel sperm competition proteins.</title>
        <authorList>
            <person name="Yin D."/>
            <person name="Schwarz E.M."/>
            <person name="Thomas C.G."/>
            <person name="Felde R.L."/>
            <person name="Korf I.F."/>
            <person name="Cutter A.D."/>
            <person name="Schartner C.M."/>
            <person name="Ralston E.J."/>
            <person name="Meyer B.J."/>
            <person name="Haag E.S."/>
        </authorList>
    </citation>
    <scope>NUCLEOTIDE SEQUENCE [LARGE SCALE GENOMIC DNA]</scope>
    <source>
        <strain evidence="2">JU1422</strain>
    </source>
</reference>
<gene>
    <name evidence="1" type="primary">Cnig_chr_X.g23511</name>
    <name evidence="1" type="ORF">B9Z55_023511</name>
</gene>